<accession>A0AAD0Q554</accession>
<dbReference type="SUPFAM" id="SSF63840">
    <property type="entry name" value="Ribonuclease domain of colicin E3"/>
    <property type="match status" value="1"/>
</dbReference>
<sequence length="77" mass="9012">MPWVNLPEDCFLHDLRTRYVHPSRRWYSQDGSRIYTWDGEHGGEVEVFDKRGRHLGVAHPVTGETIKPAVRGRRIDV</sequence>
<protein>
    <recommendedName>
        <fullName evidence="1">Colicin E3-like ribonuclease domain-containing protein</fullName>
    </recommendedName>
</protein>
<dbReference type="Gene3D" id="3.10.380.10">
    <property type="entry name" value="Colicin E3-like ribonuclease domain"/>
    <property type="match status" value="1"/>
</dbReference>
<name>A0AAD0Q554_9ACTN</name>
<dbReference type="GO" id="GO:0043022">
    <property type="term" value="F:ribosome binding"/>
    <property type="evidence" value="ECO:0007669"/>
    <property type="project" value="InterPro"/>
</dbReference>
<evidence type="ECO:0000259" key="1">
    <source>
        <dbReference type="Pfam" id="PF09000"/>
    </source>
</evidence>
<evidence type="ECO:0000313" key="2">
    <source>
        <dbReference type="EMBL" id="AXI72405.1"/>
    </source>
</evidence>
<gene>
    <name evidence="2" type="ORF">DTW94_14810</name>
</gene>
<reference evidence="2 3" key="1">
    <citation type="submission" date="2018-07" db="EMBL/GenBank/DDBJ databases">
        <title>Complete genome sequence of soil actinomycete Streptomyces cavourensis tj430.</title>
        <authorList>
            <person name="Wang P."/>
            <person name="Huang Y."/>
        </authorList>
    </citation>
    <scope>NUCLEOTIDE SEQUENCE [LARGE SCALE GENOMIC DNA]</scope>
    <source>
        <strain evidence="2 3">TJ430</strain>
    </source>
</reference>
<feature type="domain" description="Colicin E3-like ribonuclease" evidence="1">
    <location>
        <begin position="24"/>
        <end position="75"/>
    </location>
</feature>
<dbReference type="GO" id="GO:0016788">
    <property type="term" value="F:hydrolase activity, acting on ester bonds"/>
    <property type="evidence" value="ECO:0007669"/>
    <property type="project" value="InterPro"/>
</dbReference>
<dbReference type="InterPro" id="IPR009105">
    <property type="entry name" value="Colicin_E3_ribonuclease"/>
</dbReference>
<dbReference type="Proteomes" id="UP000253779">
    <property type="component" value="Chromosome"/>
</dbReference>
<dbReference type="Pfam" id="PF09000">
    <property type="entry name" value="Cytotoxic"/>
    <property type="match status" value="1"/>
</dbReference>
<dbReference type="InterPro" id="IPR036725">
    <property type="entry name" value="ColE3_ribonuclease_sf"/>
</dbReference>
<proteinExistence type="predicted"/>
<dbReference type="EMBL" id="CP030930">
    <property type="protein sequence ID" value="AXI72405.1"/>
    <property type="molecule type" value="Genomic_DNA"/>
</dbReference>
<dbReference type="AlphaFoldDB" id="A0AAD0Q554"/>
<dbReference type="GO" id="GO:0003723">
    <property type="term" value="F:RNA binding"/>
    <property type="evidence" value="ECO:0007669"/>
    <property type="project" value="InterPro"/>
</dbReference>
<organism evidence="2 3">
    <name type="scientific">Streptomyces cavourensis</name>
    <dbReference type="NCBI Taxonomy" id="67258"/>
    <lineage>
        <taxon>Bacteria</taxon>
        <taxon>Bacillati</taxon>
        <taxon>Actinomycetota</taxon>
        <taxon>Actinomycetes</taxon>
        <taxon>Kitasatosporales</taxon>
        <taxon>Streptomycetaceae</taxon>
        <taxon>Streptomyces</taxon>
    </lineage>
</organism>
<evidence type="ECO:0000313" key="3">
    <source>
        <dbReference type="Proteomes" id="UP000253779"/>
    </source>
</evidence>